<evidence type="ECO:0000259" key="4">
    <source>
        <dbReference type="Pfam" id="PF05506"/>
    </source>
</evidence>
<keyword evidence="2" id="KW-0843">Virulence</keyword>
<organism evidence="5 6">
    <name type="scientific">Microbispora bryophytorum</name>
    <dbReference type="NCBI Taxonomy" id="1460882"/>
    <lineage>
        <taxon>Bacteria</taxon>
        <taxon>Bacillati</taxon>
        <taxon>Actinomycetota</taxon>
        <taxon>Actinomycetes</taxon>
        <taxon>Streptosporangiales</taxon>
        <taxon>Streptosporangiaceae</taxon>
        <taxon>Microbispora</taxon>
    </lineage>
</organism>
<dbReference type="GO" id="GO:0016042">
    <property type="term" value="P:lipid catabolic process"/>
    <property type="evidence" value="ECO:0007669"/>
    <property type="project" value="InterPro"/>
</dbReference>
<dbReference type="PANTHER" id="PTHR31956:SF1">
    <property type="entry name" value="NON-SPECIFIC PHOSPHOLIPASE C1"/>
    <property type="match status" value="1"/>
</dbReference>
<dbReference type="GO" id="GO:0034480">
    <property type="term" value="F:phosphatidylcholine phospholipase C activity"/>
    <property type="evidence" value="ECO:0007669"/>
    <property type="project" value="InterPro"/>
</dbReference>
<keyword evidence="1" id="KW-0378">Hydrolase</keyword>
<evidence type="ECO:0000256" key="1">
    <source>
        <dbReference type="ARBA" id="ARBA00022801"/>
    </source>
</evidence>
<dbReference type="OrthoDB" id="4181857at2"/>
<dbReference type="RefSeq" id="WP_142573907.1">
    <property type="nucleotide sequence ID" value="NZ_BMMN01000006.1"/>
</dbReference>
<dbReference type="Pfam" id="PF05506">
    <property type="entry name" value="PLipase_C_C"/>
    <property type="match status" value="2"/>
</dbReference>
<dbReference type="Pfam" id="PF04185">
    <property type="entry name" value="Phosphoesterase"/>
    <property type="match status" value="1"/>
</dbReference>
<reference evidence="5" key="1">
    <citation type="journal article" date="2014" name="Int. J. Syst. Evol. Microbiol.">
        <title>Complete genome sequence of Corynebacterium casei LMG S-19264T (=DSM 44701T), isolated from a smear-ripened cheese.</title>
        <authorList>
            <consortium name="US DOE Joint Genome Institute (JGI-PGF)"/>
            <person name="Walter F."/>
            <person name="Albersmeier A."/>
            <person name="Kalinowski J."/>
            <person name="Ruckert C."/>
        </authorList>
    </citation>
    <scope>NUCLEOTIDE SEQUENCE</scope>
    <source>
        <strain evidence="5">CGMCC 4.7138</strain>
    </source>
</reference>
<name>A0A8H9H0S1_9ACTN</name>
<comment type="caution">
    <text evidence="5">The sequence shown here is derived from an EMBL/GenBank/DDBJ whole genome shotgun (WGS) entry which is preliminary data.</text>
</comment>
<dbReference type="NCBIfam" id="TIGR03396">
    <property type="entry name" value="PC_PLC"/>
    <property type="match status" value="1"/>
</dbReference>
<protein>
    <submittedName>
        <fullName evidence="5">Phospholipase C, phosphocholine-specific</fullName>
    </submittedName>
</protein>
<evidence type="ECO:0000256" key="2">
    <source>
        <dbReference type="ARBA" id="ARBA00023026"/>
    </source>
</evidence>
<keyword evidence="6" id="KW-1185">Reference proteome</keyword>
<dbReference type="PANTHER" id="PTHR31956">
    <property type="entry name" value="NON-SPECIFIC PHOSPHOLIPASE C4-RELATED"/>
    <property type="match status" value="1"/>
</dbReference>
<feature type="domain" description="Bacterial phospholipase C C-terminal" evidence="4">
    <location>
        <begin position="488"/>
        <end position="569"/>
    </location>
</feature>
<reference evidence="5" key="2">
    <citation type="submission" date="2020-09" db="EMBL/GenBank/DDBJ databases">
        <authorList>
            <person name="Sun Q."/>
            <person name="Zhou Y."/>
        </authorList>
    </citation>
    <scope>NUCLEOTIDE SEQUENCE</scope>
    <source>
        <strain evidence="5">CGMCC 4.7138</strain>
    </source>
</reference>
<evidence type="ECO:0000313" key="5">
    <source>
        <dbReference type="EMBL" id="GGO15363.1"/>
    </source>
</evidence>
<proteinExistence type="predicted"/>
<feature type="domain" description="Bacterial phospholipase C C-terminal" evidence="4">
    <location>
        <begin position="588"/>
        <end position="662"/>
    </location>
</feature>
<dbReference type="EMBL" id="BMMN01000006">
    <property type="protein sequence ID" value="GGO15363.1"/>
    <property type="molecule type" value="Genomic_DNA"/>
</dbReference>
<evidence type="ECO:0000313" key="6">
    <source>
        <dbReference type="Proteomes" id="UP000653480"/>
    </source>
</evidence>
<dbReference type="Proteomes" id="UP000653480">
    <property type="component" value="Unassembled WGS sequence"/>
</dbReference>
<feature type="region of interest" description="Disordered" evidence="3">
    <location>
        <begin position="442"/>
        <end position="471"/>
    </location>
</feature>
<accession>A0A8H9H0S1</accession>
<evidence type="ECO:0000256" key="3">
    <source>
        <dbReference type="SAM" id="MobiDB-lite"/>
    </source>
</evidence>
<dbReference type="Gene3D" id="3.40.720.10">
    <property type="entry name" value="Alkaline Phosphatase, subunit A"/>
    <property type="match status" value="2"/>
</dbReference>
<gene>
    <name evidence="5" type="primary">plcC</name>
    <name evidence="5" type="ORF">GCM10011574_36760</name>
</gene>
<dbReference type="InterPro" id="IPR007312">
    <property type="entry name" value="Phosphoesterase"/>
</dbReference>
<dbReference type="InterPro" id="IPR017767">
    <property type="entry name" value="PC-PLC"/>
</dbReference>
<dbReference type="AlphaFoldDB" id="A0A8H9H0S1"/>
<sequence length="672" mass="73106">MPAGSSLPPSLLRALARPVPPGSLADVEHVVFVMLENRSFDHYFGRMRGVRGFGDRNAVSTRAWRPIFEQDGVLPFSVREAAERAGADPMLLDTHDHTWLGTQNAWAMGWNDAWVPGKGPGSMAYYDRRDLPFHYELADTFTICDAYHCSLLTSTTPNRNYHVSGYTGYEPGTRQRALDNVASEGAEGHPGYDWVTVPELLTRAGHTWQVYQEWDNYECNNLEFFRPFAAVMDRIGLGSMRSFYGKVRAADDPAPLLAELAERVAALDPADRDLYDRALRRAPTGGLGEWFAADVAAGRLPEVSYVVPSLADSEHPEGSSAVEGGRVVHQLLDALGSHPEVWARTALFVTYDENDGFFDHVPPPVPPDGTPEEFVGGRPMGLGVRVPMIVVSPWSVGGNVCSETFDHTSTVRFLERRFGITAPIGEWRRRVAGDLTSAFDFTTPTAMPTAPPPVETAAGPRPSPAGDRWYPQVPAEQRMPVQEPGVKPARALPYQPDAEAVVRGRSVEIAMRNSGAASAHFILYGHLGEVAKPMHFDVLGAAEEVVYFPCPSYDLVLVGPNGFRREFRGGTADPVEVTGTIDAAARALVIAVTNLDTNPGTDPGAFPVEVSVTPLAYGGAARTVRIAPGDTARVDWHAPTGWYDLMIGVAGHDGFARRLMGHIENGRPSITG</sequence>
<dbReference type="InterPro" id="IPR008475">
    <property type="entry name" value="PLipase_C_C"/>
</dbReference>
<dbReference type="InterPro" id="IPR017850">
    <property type="entry name" value="Alkaline_phosphatase_core_sf"/>
</dbReference>